<keyword evidence="15" id="KW-0175">Coiled coil</keyword>
<dbReference type="EMBL" id="CP014342">
    <property type="protein sequence ID" value="AMX85073.1"/>
    <property type="molecule type" value="Genomic_DNA"/>
</dbReference>
<dbReference type="PANTHER" id="PTHR33445:SF1">
    <property type="entry name" value="ATP SYNTHASE SUBUNIT B"/>
    <property type="match status" value="1"/>
</dbReference>
<evidence type="ECO:0000256" key="1">
    <source>
        <dbReference type="ARBA" id="ARBA00005513"/>
    </source>
</evidence>
<comment type="subcellular location">
    <subcellularLocation>
        <location evidence="13">Cell membrane</location>
        <topology evidence="13">Single-pass membrane protein</topology>
    </subcellularLocation>
    <subcellularLocation>
        <location evidence="12">Endomembrane system</location>
        <topology evidence="12">Single-pass membrane protein</topology>
    </subcellularLocation>
</comment>
<keyword evidence="10 13" id="KW-0066">ATP synthesis</keyword>
<keyword evidence="9 13" id="KW-0472">Membrane</keyword>
<gene>
    <name evidence="13" type="primary">atpF</name>
    <name evidence="16" type="ORF">GS3922_16455</name>
</gene>
<evidence type="ECO:0000256" key="11">
    <source>
        <dbReference type="ARBA" id="ARBA00025198"/>
    </source>
</evidence>
<comment type="function">
    <text evidence="11 13">F(1)F(0) ATP synthase produces ATP from ADP in the presence of a proton or sodium gradient. F-type ATPases consist of two structural domains, F(1) containing the extramembraneous catalytic core and F(0) containing the membrane proton channel, linked together by a central stalk and a peripheral stalk. During catalysis, ATP synthesis in the catalytic domain of F(1) is coupled via a rotary mechanism of the central stalk subunits to proton translocation.</text>
</comment>
<organism evidence="16 17">
    <name type="scientific">Geobacillus subterraneus</name>
    <dbReference type="NCBI Taxonomy" id="129338"/>
    <lineage>
        <taxon>Bacteria</taxon>
        <taxon>Bacillati</taxon>
        <taxon>Bacillota</taxon>
        <taxon>Bacilli</taxon>
        <taxon>Bacillales</taxon>
        <taxon>Anoxybacillaceae</taxon>
        <taxon>Geobacillus</taxon>
    </lineage>
</organism>
<dbReference type="CDD" id="cd06503">
    <property type="entry name" value="ATP-synt_Fo_b"/>
    <property type="match status" value="1"/>
</dbReference>
<dbReference type="InterPro" id="IPR028987">
    <property type="entry name" value="ATP_synth_B-like_membr_sf"/>
</dbReference>
<dbReference type="InterPro" id="IPR050059">
    <property type="entry name" value="ATP_synthase_B_chain"/>
</dbReference>
<dbReference type="Proteomes" id="UP000076226">
    <property type="component" value="Chromosome"/>
</dbReference>
<evidence type="ECO:0000256" key="2">
    <source>
        <dbReference type="ARBA" id="ARBA00022448"/>
    </source>
</evidence>
<keyword evidence="5 13" id="KW-0812">Transmembrane</keyword>
<protein>
    <recommendedName>
        <fullName evidence="13">ATP synthase subunit b</fullName>
    </recommendedName>
    <alternativeName>
        <fullName evidence="13">ATP synthase F(0) sector subunit b</fullName>
    </alternativeName>
    <alternativeName>
        <fullName evidence="13">ATPase subunit I</fullName>
    </alternativeName>
    <alternativeName>
        <fullName evidence="13">F-type ATPase subunit b</fullName>
        <shortName evidence="13">F-ATPase subunit b</shortName>
    </alternativeName>
</protein>
<evidence type="ECO:0000256" key="9">
    <source>
        <dbReference type="ARBA" id="ARBA00023136"/>
    </source>
</evidence>
<dbReference type="NCBIfam" id="TIGR01144">
    <property type="entry name" value="ATP_synt_b"/>
    <property type="match status" value="1"/>
</dbReference>
<evidence type="ECO:0000256" key="5">
    <source>
        <dbReference type="ARBA" id="ARBA00022692"/>
    </source>
</evidence>
<comment type="subunit">
    <text evidence="13">F-type ATPases have 2 components, F(1) - the catalytic core - and F(0) - the membrane proton channel. F(1) has five subunits: alpha(3), beta(3), gamma(1), delta(1), epsilon(1). F(0) has three main subunits: a(1), b(2) and c(10-14). The alpha and beta chains form an alternating ring which encloses part of the gamma chain. F(1) is attached to F(0) by a central stalk formed by the gamma and epsilon chains, while a peripheral stalk is formed by the delta and b chains.</text>
</comment>
<evidence type="ECO:0000256" key="7">
    <source>
        <dbReference type="ARBA" id="ARBA00022989"/>
    </source>
</evidence>
<dbReference type="HAMAP" id="MF_01398">
    <property type="entry name" value="ATP_synth_b_bprime"/>
    <property type="match status" value="1"/>
</dbReference>
<reference evidence="16 17" key="1">
    <citation type="submission" date="2016-02" db="EMBL/GenBank/DDBJ databases">
        <title>Complete genome sequence of Geobacillus subterraneus KCTC 3922T.</title>
        <authorList>
            <person name="Lee D.-W."/>
            <person name="Lee Y.-J."/>
            <person name="Lee S.-J."/>
            <person name="Park G.-S."/>
            <person name="Lee S.-J."/>
            <person name="Shin J.-H."/>
        </authorList>
    </citation>
    <scope>NUCLEOTIDE SEQUENCE [LARGE SCALE GENOMIC DNA]</scope>
    <source>
        <strain evidence="16 17">KCTC 3922</strain>
    </source>
</reference>
<dbReference type="SUPFAM" id="SSF81573">
    <property type="entry name" value="F1F0 ATP synthase subunit B, membrane domain"/>
    <property type="match status" value="1"/>
</dbReference>
<name>A0ABM6AFA3_9BACL</name>
<dbReference type="RefSeq" id="WP_063167193.1">
    <property type="nucleotide sequence ID" value="NZ_CP014342.1"/>
</dbReference>
<comment type="similarity">
    <text evidence="1 13 14">Belongs to the ATPase B chain family.</text>
</comment>
<evidence type="ECO:0000256" key="6">
    <source>
        <dbReference type="ARBA" id="ARBA00022781"/>
    </source>
</evidence>
<comment type="function">
    <text evidence="13">Component of the F(0) channel, it forms part of the peripheral stalk, linking F(1) to F(0).</text>
</comment>
<feature type="transmembrane region" description="Helical" evidence="13">
    <location>
        <begin position="24"/>
        <end position="43"/>
    </location>
</feature>
<keyword evidence="4 13" id="KW-0138">CF(0)</keyword>
<dbReference type="InterPro" id="IPR005864">
    <property type="entry name" value="ATP_synth_F0_bsu_bac"/>
</dbReference>
<evidence type="ECO:0000256" key="8">
    <source>
        <dbReference type="ARBA" id="ARBA00023065"/>
    </source>
</evidence>
<feature type="coiled-coil region" evidence="15">
    <location>
        <begin position="47"/>
        <end position="143"/>
    </location>
</feature>
<evidence type="ECO:0000256" key="13">
    <source>
        <dbReference type="HAMAP-Rule" id="MF_01398"/>
    </source>
</evidence>
<dbReference type="Gene3D" id="1.20.5.620">
    <property type="entry name" value="F1F0 ATP synthase subunit B, membrane domain"/>
    <property type="match status" value="1"/>
</dbReference>
<keyword evidence="6 13" id="KW-0375">Hydrogen ion transport</keyword>
<accession>A0ABM6AFA3</accession>
<proteinExistence type="inferred from homology"/>
<keyword evidence="2 13" id="KW-0813">Transport</keyword>
<evidence type="ECO:0000256" key="10">
    <source>
        <dbReference type="ARBA" id="ARBA00023310"/>
    </source>
</evidence>
<dbReference type="PANTHER" id="PTHR33445">
    <property type="entry name" value="ATP SYNTHASE SUBUNIT B', CHLOROPLASTIC"/>
    <property type="match status" value="1"/>
</dbReference>
<evidence type="ECO:0000256" key="15">
    <source>
        <dbReference type="SAM" id="Coils"/>
    </source>
</evidence>
<keyword evidence="3 13" id="KW-1003">Cell membrane</keyword>
<evidence type="ECO:0000256" key="3">
    <source>
        <dbReference type="ARBA" id="ARBA00022475"/>
    </source>
</evidence>
<keyword evidence="8 13" id="KW-0406">Ion transport</keyword>
<evidence type="ECO:0000256" key="4">
    <source>
        <dbReference type="ARBA" id="ARBA00022547"/>
    </source>
</evidence>
<evidence type="ECO:0000256" key="12">
    <source>
        <dbReference type="ARBA" id="ARBA00037847"/>
    </source>
</evidence>
<keyword evidence="17" id="KW-1185">Reference proteome</keyword>
<evidence type="ECO:0000256" key="14">
    <source>
        <dbReference type="RuleBase" id="RU003848"/>
    </source>
</evidence>
<sequence length="180" mass="20321">MLAALQTAALGAAAGHGAVNTGDIIFQLVAFILLMLLLRKFAWGPLMSVMKQREEHIANEIDQAEKRRQEAEKLLEEQRELMKQSRQEAQTLIENARKLAEEQKEQIVASARAEAERVKEAAKQEIEREKEQAMAALREQVASLSVFIASKVIERELTEQDQRKLIEAYIKDVQEVGGAR</sequence>
<dbReference type="Pfam" id="PF00430">
    <property type="entry name" value="ATP-synt_B"/>
    <property type="match status" value="1"/>
</dbReference>
<evidence type="ECO:0000313" key="16">
    <source>
        <dbReference type="EMBL" id="AMX85073.1"/>
    </source>
</evidence>
<dbReference type="InterPro" id="IPR002146">
    <property type="entry name" value="ATP_synth_b/b'su_bac/chlpt"/>
</dbReference>
<evidence type="ECO:0000313" key="17">
    <source>
        <dbReference type="Proteomes" id="UP000076226"/>
    </source>
</evidence>
<keyword evidence="7 13" id="KW-1133">Transmembrane helix</keyword>